<gene>
    <name evidence="2" type="ORF">JOF29_000406</name>
</gene>
<feature type="compositionally biased region" description="Polar residues" evidence="1">
    <location>
        <begin position="55"/>
        <end position="87"/>
    </location>
</feature>
<name>A0ABS4UCH2_9ACTN</name>
<dbReference type="Proteomes" id="UP000755585">
    <property type="component" value="Unassembled WGS sequence"/>
</dbReference>
<feature type="compositionally biased region" description="Low complexity" evidence="1">
    <location>
        <begin position="8"/>
        <end position="21"/>
    </location>
</feature>
<reference evidence="2 3" key="1">
    <citation type="submission" date="2021-03" db="EMBL/GenBank/DDBJ databases">
        <title>Sequencing the genomes of 1000 actinobacteria strains.</title>
        <authorList>
            <person name="Klenk H.-P."/>
        </authorList>
    </citation>
    <scope>NUCLEOTIDE SEQUENCE [LARGE SCALE GENOMIC DNA]</scope>
    <source>
        <strain evidence="2 3">DSM 18824</strain>
    </source>
</reference>
<proteinExistence type="predicted"/>
<feature type="compositionally biased region" description="Low complexity" evidence="1">
    <location>
        <begin position="33"/>
        <end position="49"/>
    </location>
</feature>
<feature type="region of interest" description="Disordered" evidence="1">
    <location>
        <begin position="1"/>
        <end position="87"/>
    </location>
</feature>
<comment type="caution">
    <text evidence="2">The sequence shown here is derived from an EMBL/GenBank/DDBJ whole genome shotgun (WGS) entry which is preliminary data.</text>
</comment>
<accession>A0ABS4UCH2</accession>
<protein>
    <submittedName>
        <fullName evidence="2">Uncharacterized protein</fullName>
    </submittedName>
</protein>
<dbReference type="EMBL" id="JAGINT010000001">
    <property type="protein sequence ID" value="MBP2349323.1"/>
    <property type="molecule type" value="Genomic_DNA"/>
</dbReference>
<sequence>MIAPSAASASTTGITRRISSSCDGRTARGRVDSPPTSSRSAPSASSSRPCLTAAAGSNHSPPSENESGVTFTTPMTRHRSSTGNPST</sequence>
<evidence type="ECO:0000256" key="1">
    <source>
        <dbReference type="SAM" id="MobiDB-lite"/>
    </source>
</evidence>
<keyword evidence="3" id="KW-1185">Reference proteome</keyword>
<organism evidence="2 3">
    <name type="scientific">Kribbella aluminosa</name>
    <dbReference type="NCBI Taxonomy" id="416017"/>
    <lineage>
        <taxon>Bacteria</taxon>
        <taxon>Bacillati</taxon>
        <taxon>Actinomycetota</taxon>
        <taxon>Actinomycetes</taxon>
        <taxon>Propionibacteriales</taxon>
        <taxon>Kribbellaceae</taxon>
        <taxon>Kribbella</taxon>
    </lineage>
</organism>
<evidence type="ECO:0000313" key="3">
    <source>
        <dbReference type="Proteomes" id="UP000755585"/>
    </source>
</evidence>
<evidence type="ECO:0000313" key="2">
    <source>
        <dbReference type="EMBL" id="MBP2349323.1"/>
    </source>
</evidence>